<protein>
    <submittedName>
        <fullName evidence="3">Uncharacterized protein LOC108680662</fullName>
    </submittedName>
</protein>
<organism evidence="2 3">
    <name type="scientific">Hyalella azteca</name>
    <name type="common">Amphipod</name>
    <dbReference type="NCBI Taxonomy" id="294128"/>
    <lineage>
        <taxon>Eukaryota</taxon>
        <taxon>Metazoa</taxon>
        <taxon>Ecdysozoa</taxon>
        <taxon>Arthropoda</taxon>
        <taxon>Crustacea</taxon>
        <taxon>Multicrustacea</taxon>
        <taxon>Malacostraca</taxon>
        <taxon>Eumalacostraca</taxon>
        <taxon>Peracarida</taxon>
        <taxon>Amphipoda</taxon>
        <taxon>Senticaudata</taxon>
        <taxon>Talitrida</taxon>
        <taxon>Talitroidea</taxon>
        <taxon>Hyalellidae</taxon>
        <taxon>Hyalella</taxon>
    </lineage>
</organism>
<gene>
    <name evidence="3" type="primary">LOC108680662</name>
</gene>
<dbReference type="KEGG" id="hazt:108680662"/>
<evidence type="ECO:0000313" key="3">
    <source>
        <dbReference type="RefSeq" id="XP_018025031.1"/>
    </source>
</evidence>
<accession>A0A8B7PI79</accession>
<dbReference type="Gene3D" id="2.30.42.10">
    <property type="match status" value="1"/>
</dbReference>
<dbReference type="OrthoDB" id="445995at2759"/>
<evidence type="ECO:0000259" key="1">
    <source>
        <dbReference type="PROSITE" id="PS50106"/>
    </source>
</evidence>
<reference evidence="3" key="1">
    <citation type="submission" date="2025-08" db="UniProtKB">
        <authorList>
            <consortium name="RefSeq"/>
        </authorList>
    </citation>
    <scope>IDENTIFICATION</scope>
    <source>
        <tissue evidence="3">Whole organism</tissue>
    </source>
</reference>
<dbReference type="PROSITE" id="PS50106">
    <property type="entry name" value="PDZ"/>
    <property type="match status" value="1"/>
</dbReference>
<keyword evidence="2" id="KW-1185">Reference proteome</keyword>
<proteinExistence type="predicted"/>
<sequence length="445" mass="48509">MASGGNVLVGTPAESVLKKGDVITKIGARGTHGLSHQQAVELFNSAGNQIEVTFKRSGGAAPSPAPSVLSALHASTAVRTAQPAPPSAENPSVQALPRTTFVLKSELPANFSAPTVATDDSDKFSVQNQPYRTTPLVQPTAKAITELGIGSYTHLRLQEEICSGVREPQLVPVTPAQANALKANEYIMKQKVRSFFVVPRARSPDPSVSIRSLLRPTPVFRNRPTWRESTTISSIGKNAFKIGGQMIALRPTKVRLGASRVTKFAPKQLLSPSMWRSMLKNTPVKEVKKKPVKKEREALPEITLRKEKVIRVATRDILEEYCNQTVKEGLTGKKFKPRNLKVKTHEGIVGPARATEVKVLFLEGKRNISVTIVIRKFEEYESFFTVGDKSVLPPGPCASFTFSLDYKNGMTKNHPKVLPPPTFQSIDVQETVSICVTGDANAIEA</sequence>
<dbReference type="InterPro" id="IPR036034">
    <property type="entry name" value="PDZ_sf"/>
</dbReference>
<dbReference type="InterPro" id="IPR001478">
    <property type="entry name" value="PDZ"/>
</dbReference>
<dbReference type="AlphaFoldDB" id="A0A8B7PI79"/>
<dbReference type="SUPFAM" id="SSF50156">
    <property type="entry name" value="PDZ domain-like"/>
    <property type="match status" value="1"/>
</dbReference>
<feature type="domain" description="PDZ" evidence="1">
    <location>
        <begin position="6"/>
        <end position="58"/>
    </location>
</feature>
<dbReference type="Proteomes" id="UP000694843">
    <property type="component" value="Unplaced"/>
</dbReference>
<dbReference type="RefSeq" id="XP_018025031.1">
    <property type="nucleotide sequence ID" value="XM_018169542.1"/>
</dbReference>
<evidence type="ECO:0000313" key="2">
    <source>
        <dbReference type="Proteomes" id="UP000694843"/>
    </source>
</evidence>
<dbReference type="GeneID" id="108680662"/>
<name>A0A8B7PI79_HYAAZ</name>